<dbReference type="AlphaFoldDB" id="A0A505MHV8"/>
<dbReference type="GO" id="GO:0015074">
    <property type="term" value="P:DNA integration"/>
    <property type="evidence" value="ECO:0007669"/>
    <property type="project" value="UniProtKB-KW"/>
</dbReference>
<dbReference type="InterPro" id="IPR025166">
    <property type="entry name" value="Integrase_DNA_bind_dom"/>
</dbReference>
<dbReference type="SUPFAM" id="SSF56349">
    <property type="entry name" value="DNA breaking-rejoining enzymes"/>
    <property type="match status" value="1"/>
</dbReference>
<organism evidence="7 9">
    <name type="scientific">Acinetobacter baumannii</name>
    <dbReference type="NCBI Taxonomy" id="470"/>
    <lineage>
        <taxon>Bacteria</taxon>
        <taxon>Pseudomonadati</taxon>
        <taxon>Pseudomonadota</taxon>
        <taxon>Gammaproteobacteria</taxon>
        <taxon>Moraxellales</taxon>
        <taxon>Moraxellaceae</taxon>
        <taxon>Acinetobacter</taxon>
        <taxon>Acinetobacter calcoaceticus/baumannii complex</taxon>
    </lineage>
</organism>
<evidence type="ECO:0000259" key="5">
    <source>
        <dbReference type="PROSITE" id="PS51898"/>
    </source>
</evidence>
<accession>A0A505MHV8</accession>
<dbReference type="PANTHER" id="PTHR30629:SF2">
    <property type="entry name" value="PROPHAGE INTEGRASE INTS-RELATED"/>
    <property type="match status" value="1"/>
</dbReference>
<dbReference type="Gene3D" id="3.30.160.390">
    <property type="entry name" value="Integrase, DNA-binding domain"/>
    <property type="match status" value="1"/>
</dbReference>
<reference evidence="7 9" key="2">
    <citation type="journal article" date="2017" name="Ann. Clin. Microbiol. Antimicrob.">
        <title>New eight genes identified at the clinical multidrug-resistant Acinetobacter baumannii DMS06669 strain in a Vietnam hospital.</title>
        <authorList>
            <person name="Si-Tuan N."/>
            <person name="Ngoc H.M."/>
            <person name="Hang P.T.T."/>
            <person name="Nguyen C."/>
            <person name="Van P.H."/>
            <person name="Huong N.T."/>
        </authorList>
    </citation>
    <scope>NUCLEOTIDE SEQUENCE [LARGE SCALE GENOMIC DNA]</scope>
    <source>
        <strain evidence="7 9">DMS06669</strain>
    </source>
</reference>
<dbReference type="Gene3D" id="1.10.150.130">
    <property type="match status" value="1"/>
</dbReference>
<dbReference type="InterPro" id="IPR011010">
    <property type="entry name" value="DNA_brk_join_enz"/>
</dbReference>
<reference evidence="6 8" key="1">
    <citation type="submission" date="2015-12" db="EMBL/GenBank/DDBJ databases">
        <authorList>
            <person name="Wibberg D."/>
        </authorList>
    </citation>
    <scope>NUCLEOTIDE SEQUENCE [LARGE SCALE GENOMIC DNA]</scope>
    <source>
        <strain evidence="6">R2091</strain>
    </source>
</reference>
<dbReference type="Pfam" id="PF00589">
    <property type="entry name" value="Phage_integrase"/>
    <property type="match status" value="1"/>
</dbReference>
<dbReference type="RefSeq" id="WP_031965559.1">
    <property type="nucleotide sequence ID" value="NZ_CAUYZO010000005.1"/>
</dbReference>
<dbReference type="InterPro" id="IPR053876">
    <property type="entry name" value="Phage_int_M"/>
</dbReference>
<dbReference type="GO" id="GO:0003677">
    <property type="term" value="F:DNA binding"/>
    <property type="evidence" value="ECO:0007669"/>
    <property type="project" value="UniProtKB-KW"/>
</dbReference>
<keyword evidence="4" id="KW-0233">DNA recombination</keyword>
<feature type="domain" description="Tyr recombinase" evidence="5">
    <location>
        <begin position="217"/>
        <end position="394"/>
    </location>
</feature>
<evidence type="ECO:0000256" key="2">
    <source>
        <dbReference type="ARBA" id="ARBA00022908"/>
    </source>
</evidence>
<comment type="similarity">
    <text evidence="1">Belongs to the 'phage' integrase family.</text>
</comment>
<dbReference type="Pfam" id="PF22022">
    <property type="entry name" value="Phage_int_M"/>
    <property type="match status" value="1"/>
</dbReference>
<gene>
    <name evidence="6" type="ORF">ABR2091_0888</name>
    <name evidence="7" type="ORF">GSE42_05115</name>
</gene>
<dbReference type="CDD" id="cd00801">
    <property type="entry name" value="INT_P4_C"/>
    <property type="match status" value="1"/>
</dbReference>
<evidence type="ECO:0000313" key="9">
    <source>
        <dbReference type="Proteomes" id="UP000480763"/>
    </source>
</evidence>
<keyword evidence="2" id="KW-0229">DNA integration</keyword>
<dbReference type="EMBL" id="LN997846">
    <property type="protein sequence ID" value="CUW34295.1"/>
    <property type="molecule type" value="Genomic_DNA"/>
</dbReference>
<dbReference type="EMBL" id="WWCH01000001">
    <property type="protein sequence ID" value="MYM77310.1"/>
    <property type="molecule type" value="Genomic_DNA"/>
</dbReference>
<dbReference type="InterPro" id="IPR038488">
    <property type="entry name" value="Integrase_DNA-bd_sf"/>
</dbReference>
<dbReference type="InterPro" id="IPR010998">
    <property type="entry name" value="Integrase_recombinase_N"/>
</dbReference>
<reference evidence="7" key="3">
    <citation type="submission" date="2019-12" db="EMBL/GenBank/DDBJ databases">
        <authorList>
            <person name="Nguyen S.-T."/>
        </authorList>
    </citation>
    <scope>NUCLEOTIDE SEQUENCE</scope>
    <source>
        <strain evidence="7">DMS06669</strain>
    </source>
</reference>
<dbReference type="GO" id="GO:0006310">
    <property type="term" value="P:DNA recombination"/>
    <property type="evidence" value="ECO:0007669"/>
    <property type="project" value="UniProtKB-KW"/>
</dbReference>
<protein>
    <submittedName>
        <fullName evidence="6 7">Integrase</fullName>
    </submittedName>
</protein>
<evidence type="ECO:0000313" key="8">
    <source>
        <dbReference type="Proteomes" id="UP000066661"/>
    </source>
</evidence>
<dbReference type="InterPro" id="IPR050808">
    <property type="entry name" value="Phage_Integrase"/>
</dbReference>
<evidence type="ECO:0000313" key="7">
    <source>
        <dbReference type="EMBL" id="MYM77310.1"/>
    </source>
</evidence>
<evidence type="ECO:0000256" key="1">
    <source>
        <dbReference type="ARBA" id="ARBA00008857"/>
    </source>
</evidence>
<dbReference type="PROSITE" id="PS51898">
    <property type="entry name" value="TYR_RECOMBINASE"/>
    <property type="match status" value="1"/>
</dbReference>
<evidence type="ECO:0000256" key="4">
    <source>
        <dbReference type="ARBA" id="ARBA00023172"/>
    </source>
</evidence>
<dbReference type="PANTHER" id="PTHR30629">
    <property type="entry name" value="PROPHAGE INTEGRASE"/>
    <property type="match status" value="1"/>
</dbReference>
<dbReference type="InterPro" id="IPR002104">
    <property type="entry name" value="Integrase_catalytic"/>
</dbReference>
<dbReference type="InterPro" id="IPR013762">
    <property type="entry name" value="Integrase-like_cat_sf"/>
</dbReference>
<evidence type="ECO:0000313" key="6">
    <source>
        <dbReference type="EMBL" id="CUW34295.1"/>
    </source>
</evidence>
<dbReference type="Gene3D" id="1.10.443.10">
    <property type="entry name" value="Intergrase catalytic core"/>
    <property type="match status" value="1"/>
</dbReference>
<proteinExistence type="inferred from homology"/>
<dbReference type="Proteomes" id="UP000480763">
    <property type="component" value="Unassembled WGS sequence"/>
</dbReference>
<sequence length="458" mass="53393">MKRSDITRRPLPDATLSNLEAEEGEYRERDSGHLYFRVKPNGLKDWQFRYKKRSTGQWTWLGLGGYPAISGRLARGKAKQYEELVNNGIDPKEYEEQQRQSISEVHLFTFQQLAIEYCATKSWTDETRARNEGALKNHVYPVMGNRDYRRISKKEWLELIKQIQQKLNPRTGMPIIEMGNRVRGLCKDIYDLAEVTGRIEYNPLVGLERFIHKHRSQNMPHVTQEELPTLLRDIRNFYDKSKVTSIGLQLSILLGCRPSEMRKAVWSEFDFDKKIWVIPAHRMKKRIEHTIPLSNQVIQLLNELKLYSEQSPYLFKGRSRSDNPISENTFGKALKTMGYQGKQTPHGFRHILSTTLREKGFQKEWVESALAHKVGGVEGVYNKAVYLEQRRAMMQNWADYLDSLVNGDTSQAIDSTEDLTMNQLFDALKLSDEQKVLLQDLIQAENEIWQFGQNENFV</sequence>
<evidence type="ECO:0000256" key="3">
    <source>
        <dbReference type="ARBA" id="ARBA00023125"/>
    </source>
</evidence>
<dbReference type="Proteomes" id="UP000066661">
    <property type="component" value="Chromosome I"/>
</dbReference>
<keyword evidence="3" id="KW-0238">DNA-binding</keyword>
<dbReference type="Pfam" id="PF13356">
    <property type="entry name" value="Arm-DNA-bind_3"/>
    <property type="match status" value="1"/>
</dbReference>
<name>A0A505MHV8_ACIBA</name>